<evidence type="ECO:0000256" key="2">
    <source>
        <dbReference type="ARBA" id="ARBA00023015"/>
    </source>
</evidence>
<dbReference type="Pfam" id="PF00156">
    <property type="entry name" value="Pribosyltran"/>
    <property type="match status" value="1"/>
</dbReference>
<comment type="similarity">
    <text evidence="1 4">Belongs to the purine/pyrimidine phosphoribosyltransferase family. PyrR subfamily.</text>
</comment>
<comment type="catalytic activity">
    <reaction evidence="4">
        <text>UMP + diphosphate = 5-phospho-alpha-D-ribose 1-diphosphate + uracil</text>
        <dbReference type="Rhea" id="RHEA:13017"/>
        <dbReference type="ChEBI" id="CHEBI:17568"/>
        <dbReference type="ChEBI" id="CHEBI:33019"/>
        <dbReference type="ChEBI" id="CHEBI:57865"/>
        <dbReference type="ChEBI" id="CHEBI:58017"/>
        <dbReference type="EC" id="2.4.2.9"/>
    </reaction>
</comment>
<dbReference type="EMBL" id="WHPD01001863">
    <property type="protein sequence ID" value="MPV88730.1"/>
    <property type="molecule type" value="Genomic_DNA"/>
</dbReference>
<sequence>MATTPTSPGAARQVLSDSDVARSLTRIAHEILERNHGSDDVVLLGIPTRGVPLAERIAARMAATEGRESLPVGALDITMYRDDLRGQPTRTLGLTTLPGAGIDDKVVVLVDDVLFSGRTIRAALDALNDLGRPRAVQLAVLVDRGHRELPIRADFVGKNLPTARAERVRVQLTETDDVPDAVTIADGAARRAGDAVSSDGAGQDTPGGRVGGAAVETGEEAQR</sequence>
<keyword evidence="8" id="KW-1185">Reference proteome</keyword>
<dbReference type="FunFam" id="3.40.50.2020:FF:000020">
    <property type="entry name" value="Bifunctional protein PyrR"/>
    <property type="match status" value="1"/>
</dbReference>
<keyword evidence="4 7" id="KW-0328">Glycosyltransferase</keyword>
<dbReference type="EC" id="2.4.2.9" evidence="4"/>
<dbReference type="GO" id="GO:0004845">
    <property type="term" value="F:uracil phosphoribosyltransferase activity"/>
    <property type="evidence" value="ECO:0007669"/>
    <property type="project" value="UniProtKB-UniRule"/>
</dbReference>
<dbReference type="Proteomes" id="UP000429644">
    <property type="component" value="Unassembled WGS sequence"/>
</dbReference>
<keyword evidence="3 4" id="KW-0804">Transcription</keyword>
<dbReference type="HAMAP" id="MF_01219">
    <property type="entry name" value="PyrR"/>
    <property type="match status" value="1"/>
</dbReference>
<dbReference type="InterPro" id="IPR000836">
    <property type="entry name" value="PRTase_dom"/>
</dbReference>
<dbReference type="PANTHER" id="PTHR11608">
    <property type="entry name" value="BIFUNCTIONAL PROTEIN PYRR"/>
    <property type="match status" value="1"/>
</dbReference>
<dbReference type="PANTHER" id="PTHR11608:SF0">
    <property type="entry name" value="BIFUNCTIONAL PROTEIN PYRR"/>
    <property type="match status" value="1"/>
</dbReference>
<proteinExistence type="inferred from homology"/>
<dbReference type="NCBIfam" id="NF003547">
    <property type="entry name" value="PRK05205.1-3"/>
    <property type="match status" value="1"/>
</dbReference>
<comment type="function">
    <text evidence="4">Also displays a weak uracil phosphoribosyltransferase activity which is not physiologically significant.</text>
</comment>
<dbReference type="AlphaFoldDB" id="A0A7J9UXY0"/>
<dbReference type="OrthoDB" id="9802227at2"/>
<feature type="short sequence motif" description="PRPP-binding" evidence="4">
    <location>
        <begin position="107"/>
        <end position="119"/>
    </location>
</feature>
<feature type="region of interest" description="Disordered" evidence="5">
    <location>
        <begin position="186"/>
        <end position="223"/>
    </location>
</feature>
<evidence type="ECO:0000259" key="6">
    <source>
        <dbReference type="Pfam" id="PF00156"/>
    </source>
</evidence>
<evidence type="ECO:0000313" key="8">
    <source>
        <dbReference type="Proteomes" id="UP000429644"/>
    </source>
</evidence>
<comment type="caution">
    <text evidence="7">The sequence shown here is derived from an EMBL/GenBank/DDBJ whole genome shotgun (WGS) entry which is preliminary data.</text>
</comment>
<evidence type="ECO:0000256" key="3">
    <source>
        <dbReference type="ARBA" id="ARBA00023163"/>
    </source>
</evidence>
<evidence type="ECO:0000256" key="1">
    <source>
        <dbReference type="ARBA" id="ARBA00005565"/>
    </source>
</evidence>
<accession>A0A7J9UXY0</accession>
<dbReference type="NCBIfam" id="NF003549">
    <property type="entry name" value="PRK05205.1-5"/>
    <property type="match status" value="1"/>
</dbReference>
<dbReference type="InterPro" id="IPR029057">
    <property type="entry name" value="PRTase-like"/>
</dbReference>
<dbReference type="Gene3D" id="3.40.50.2020">
    <property type="match status" value="1"/>
</dbReference>
<feature type="domain" description="Phosphoribosyltransferase" evidence="6">
    <location>
        <begin position="19"/>
        <end position="156"/>
    </location>
</feature>
<keyword evidence="2 4" id="KW-0805">Transcription regulation</keyword>
<evidence type="ECO:0000313" key="7">
    <source>
        <dbReference type="EMBL" id="MPV88730.1"/>
    </source>
</evidence>
<keyword evidence="4 7" id="KW-0808">Transferase</keyword>
<evidence type="ECO:0000256" key="4">
    <source>
        <dbReference type="HAMAP-Rule" id="MF_01219"/>
    </source>
</evidence>
<comment type="function">
    <text evidence="4">Regulates the transcription of the pyrimidine nucleotide (pyr) operon in response to exogenous pyrimidines.</text>
</comment>
<protein>
    <recommendedName>
        <fullName evidence="4">Bifunctional protein PyrR</fullName>
    </recommendedName>
    <domain>
        <recommendedName>
            <fullName evidence="4">Pyrimidine operon regulatory protein</fullName>
        </recommendedName>
    </domain>
    <domain>
        <recommendedName>
            <fullName evidence="4">Uracil phosphoribosyltransferase</fullName>
            <shortName evidence="4">UPRTase</shortName>
            <ecNumber evidence="4">2.4.2.9</ecNumber>
        </recommendedName>
    </domain>
</protein>
<dbReference type="RefSeq" id="WP_152231399.1">
    <property type="nucleotide sequence ID" value="NZ_BAAAOT010000005.1"/>
</dbReference>
<dbReference type="SUPFAM" id="SSF53271">
    <property type="entry name" value="PRTase-like"/>
    <property type="match status" value="1"/>
</dbReference>
<organism evidence="7 8">
    <name type="scientific">Georgenia ruanii</name>
    <dbReference type="NCBI Taxonomy" id="348442"/>
    <lineage>
        <taxon>Bacteria</taxon>
        <taxon>Bacillati</taxon>
        <taxon>Actinomycetota</taxon>
        <taxon>Actinomycetes</taxon>
        <taxon>Micrococcales</taxon>
        <taxon>Bogoriellaceae</taxon>
        <taxon>Georgenia</taxon>
    </lineage>
</organism>
<reference evidence="7 8" key="1">
    <citation type="submission" date="2019-10" db="EMBL/GenBank/DDBJ databases">
        <title>Georgenia wutianyii sp. nov. and Georgenia yuyongxinii sp. nov. isolated from plateau pika (Ochotona curzoniae) in the Qinghai-Tibet plateau of China.</title>
        <authorList>
            <person name="Tian Z."/>
        </authorList>
    </citation>
    <scope>NUCLEOTIDE SEQUENCE [LARGE SCALE GENOMIC DNA]</scope>
    <source>
        <strain evidence="7 8">JCM 15130</strain>
    </source>
</reference>
<dbReference type="InterPro" id="IPR023050">
    <property type="entry name" value="PyrR"/>
</dbReference>
<evidence type="ECO:0000256" key="5">
    <source>
        <dbReference type="SAM" id="MobiDB-lite"/>
    </source>
</evidence>
<gene>
    <name evidence="4 7" type="primary">pyrR</name>
    <name evidence="7" type="ORF">GB882_08630</name>
</gene>
<dbReference type="GO" id="GO:0006355">
    <property type="term" value="P:regulation of DNA-templated transcription"/>
    <property type="evidence" value="ECO:0007669"/>
    <property type="project" value="UniProtKB-UniRule"/>
</dbReference>
<name>A0A7J9UXY0_9MICO</name>
<dbReference type="InterPro" id="IPR050137">
    <property type="entry name" value="PyrR_bifunctional"/>
</dbReference>